<accession>A0A8S5TMN5</accession>
<keyword evidence="1" id="KW-0175">Coiled coil</keyword>
<protein>
    <submittedName>
        <fullName evidence="2">Distal tail protein</fullName>
    </submittedName>
</protein>
<sequence>MFKINESIIVIQAEEINPIQTKVVFWSHDRGTAKLIFKLVKNDLPQSLPEGTTVPIRLMFKSATAEGGYGKHDYLATIEDRVNGIVSIVLEDNILGYIGIVEGSVYIDFPNDRSLDTAGRFTFYIKRSPIDDSTPELEDYYFNGFSQTIDKIEKILADGKLEIEQKISESETQIDAKLKDTNDKIAKANQDVETINTNIDKTNDRIDQADQKIDEVLSGANEFRTDIDTLKINKADKIDVNQALNQVNDRISNFPKGNPSGVYTTLADLKTAFPNGNSNIYVVSADGNWYYWSGTAWTVGSTYQGKMISVKSVQTDKLANLVIGKNLFNKDVLEPGYLDRSDGVVIPDTNNVTAGFRYIDSSKGYLTFSKIANGALNVCFYDSNYKFISGSGIQITPDAVHTIAINPEAVFVRFSINRLDVEKMQLEYGQTQSEFEAFYQFDPDQKKIGEDEPPKIESPEQIENAIISTEKLANLVTGKNLFNKATTVTGYLERSDGTVVPDSANQTSDFILIEPNSSYVLTPKIVHGAVNLVKYDRNKQPLSSQQILPNSTDQVIKTDNSEVYIRFSINNLHVDETQLEKGQEATEFEAYFKYNPDLVMPVVKGADNVANKLLVSKPSDGNTAFQIYCPAGAENTYFEYGIGYESKPYTDGGTYQNAELWRIVGGKMVELNTQTGSVIKSDQVVNAGAWECAIEIDGLPDFHGTYHGYEKMDSIDMYTNNVKADINGVFNVWVDTFKIIYRSKLIKQGTEADYIADVLRIYEWGPDGLKLTQRYNWLQSFARIKNAYLTMLPILRWTNYQDPSSKLITDTAYTDLDFIEYDVSGTNFQPGINAQIDNINQAVIYGTQSKISADVTVNYKNNQIKNMFNVSNAEQYNKFYYSYCTGQGVNIGDKWEVESIFKFKKV</sequence>
<dbReference type="Gene3D" id="2.60.40.3350">
    <property type="match status" value="1"/>
</dbReference>
<reference evidence="2" key="1">
    <citation type="journal article" date="2021" name="Proc. Natl. Acad. Sci. U.S.A.">
        <title>A Catalog of Tens of Thousands of Viruses from Human Metagenomes Reveals Hidden Associations with Chronic Diseases.</title>
        <authorList>
            <person name="Tisza M.J."/>
            <person name="Buck C.B."/>
        </authorList>
    </citation>
    <scope>NUCLEOTIDE SEQUENCE</scope>
    <source>
        <strain evidence="2">CtKgQ2</strain>
    </source>
</reference>
<organism evidence="2">
    <name type="scientific">Siphoviridae sp. ctKgQ2</name>
    <dbReference type="NCBI Taxonomy" id="2827842"/>
    <lineage>
        <taxon>Viruses</taxon>
        <taxon>Duplodnaviria</taxon>
        <taxon>Heunggongvirae</taxon>
        <taxon>Uroviricota</taxon>
        <taxon>Caudoviricetes</taxon>
    </lineage>
</organism>
<name>A0A8S5TMN5_9CAUD</name>
<dbReference type="EMBL" id="BK032853">
    <property type="protein sequence ID" value="DAF64194.1"/>
    <property type="molecule type" value="Genomic_DNA"/>
</dbReference>
<evidence type="ECO:0000256" key="1">
    <source>
        <dbReference type="SAM" id="Coils"/>
    </source>
</evidence>
<feature type="coiled-coil region" evidence="1">
    <location>
        <begin position="178"/>
        <end position="212"/>
    </location>
</feature>
<evidence type="ECO:0000313" key="2">
    <source>
        <dbReference type="EMBL" id="DAF64194.1"/>
    </source>
</evidence>
<proteinExistence type="predicted"/>